<evidence type="ECO:0000259" key="2">
    <source>
        <dbReference type="Pfam" id="PF01471"/>
    </source>
</evidence>
<dbReference type="InterPro" id="IPR036365">
    <property type="entry name" value="PGBD-like_sf"/>
</dbReference>
<evidence type="ECO:0000256" key="1">
    <source>
        <dbReference type="SAM" id="MobiDB-lite"/>
    </source>
</evidence>
<keyword evidence="4" id="KW-1185">Reference proteome</keyword>
<dbReference type="Pfam" id="PF01471">
    <property type="entry name" value="PG_binding_1"/>
    <property type="match status" value="1"/>
</dbReference>
<proteinExistence type="predicted"/>
<organism evidence="3 4">
    <name type="scientific">Microvirga aerophila</name>
    <dbReference type="NCBI Taxonomy" id="670291"/>
    <lineage>
        <taxon>Bacteria</taxon>
        <taxon>Pseudomonadati</taxon>
        <taxon>Pseudomonadota</taxon>
        <taxon>Alphaproteobacteria</taxon>
        <taxon>Hyphomicrobiales</taxon>
        <taxon>Methylobacteriaceae</taxon>
        <taxon>Microvirga</taxon>
    </lineage>
</organism>
<dbReference type="EMBL" id="BJYU01000045">
    <property type="protein sequence ID" value="GEO15615.1"/>
    <property type="molecule type" value="Genomic_DNA"/>
</dbReference>
<dbReference type="InterPro" id="IPR002477">
    <property type="entry name" value="Peptidoglycan-bd-like"/>
</dbReference>
<dbReference type="Gene3D" id="1.10.101.10">
    <property type="entry name" value="PGBD-like superfamily/PGBD"/>
    <property type="match status" value="1"/>
</dbReference>
<dbReference type="SUPFAM" id="SSF47090">
    <property type="entry name" value="PGBD-like"/>
    <property type="match status" value="1"/>
</dbReference>
<dbReference type="AlphaFoldDB" id="A0A512BUM5"/>
<feature type="compositionally biased region" description="Pro residues" evidence="1">
    <location>
        <begin position="92"/>
        <end position="102"/>
    </location>
</feature>
<dbReference type="InterPro" id="IPR036366">
    <property type="entry name" value="PGBDSf"/>
</dbReference>
<protein>
    <recommendedName>
        <fullName evidence="2">Peptidoglycan binding-like domain-containing protein</fullName>
    </recommendedName>
</protein>
<feature type="region of interest" description="Disordered" evidence="1">
    <location>
        <begin position="91"/>
        <end position="113"/>
    </location>
</feature>
<reference evidence="3 4" key="1">
    <citation type="submission" date="2019-07" db="EMBL/GenBank/DDBJ databases">
        <title>Whole genome shotgun sequence of Microvirga aerophila NBRC 106136.</title>
        <authorList>
            <person name="Hosoyama A."/>
            <person name="Uohara A."/>
            <person name="Ohji S."/>
            <person name="Ichikawa N."/>
        </authorList>
    </citation>
    <scope>NUCLEOTIDE SEQUENCE [LARGE SCALE GENOMIC DNA]</scope>
    <source>
        <strain evidence="3 4">NBRC 106136</strain>
    </source>
</reference>
<dbReference type="Proteomes" id="UP000321085">
    <property type="component" value="Unassembled WGS sequence"/>
</dbReference>
<accession>A0A512BUM5</accession>
<sequence>MTPLREALAARHDGDFVVDAPARRRVPARKKKVGAGTRLLMLVLQRPRAIAMTLLLGGCGGMIAWNALFLQTAHHPAPLFNHKDAVAAPSALPVPPARPSAPLPEAEAGAAHESSILAPTPAVPPAAAAPPAPPKVPARSAIGYMIRNGGEVPPAARAAPAPGPAVVSTPTRPPAARDAIGEIIRMGGPVPTPPANVGRAEPGDTVLSGQRALAKLGYDIKADGIMGSGTRQAIERFERERKLPVTGDFTARTVRELSAASGVAIH</sequence>
<comment type="caution">
    <text evidence="3">The sequence shown here is derived from an EMBL/GenBank/DDBJ whole genome shotgun (WGS) entry which is preliminary data.</text>
</comment>
<gene>
    <name evidence="3" type="ORF">MAE02_33110</name>
</gene>
<feature type="domain" description="Peptidoglycan binding-like" evidence="2">
    <location>
        <begin position="203"/>
        <end position="256"/>
    </location>
</feature>
<evidence type="ECO:0000313" key="4">
    <source>
        <dbReference type="Proteomes" id="UP000321085"/>
    </source>
</evidence>
<name>A0A512BUM5_9HYPH</name>
<evidence type="ECO:0000313" key="3">
    <source>
        <dbReference type="EMBL" id="GEO15615.1"/>
    </source>
</evidence>